<dbReference type="AlphaFoldDB" id="A0A0N8TA43"/>
<feature type="domain" description="Ubiquitin-like" evidence="1">
    <location>
        <begin position="1"/>
        <end position="81"/>
    </location>
</feature>
<dbReference type="SUPFAM" id="SSF54236">
    <property type="entry name" value="Ubiquitin-like"/>
    <property type="match status" value="1"/>
</dbReference>
<dbReference type="InterPro" id="IPR029071">
    <property type="entry name" value="Ubiquitin-like_domsf"/>
</dbReference>
<gene>
    <name evidence="2" type="ORF">ALQ37_01950</name>
</gene>
<dbReference type="PROSITE" id="PS50053">
    <property type="entry name" value="UBIQUITIN_2"/>
    <property type="match status" value="1"/>
</dbReference>
<dbReference type="Gene3D" id="3.10.20.90">
    <property type="entry name" value="Phosphatidylinositol 3-kinase Catalytic Subunit, Chain A, domain 1"/>
    <property type="match status" value="1"/>
</dbReference>
<sequence length="81" mass="9078">MKIYIQSLTTALLIPGGKLELDVEPSDTIGNVKSKIQDNLLLAPPPENQRLLFAGQRLDDDRTLTDYNIQKETTLLLTLKI</sequence>
<dbReference type="InterPro" id="IPR000626">
    <property type="entry name" value="Ubiquitin-like_dom"/>
</dbReference>
<dbReference type="Proteomes" id="UP000274541">
    <property type="component" value="Unassembled WGS sequence"/>
</dbReference>
<dbReference type="InterPro" id="IPR050158">
    <property type="entry name" value="Ubiquitin_ubiquitin-like"/>
</dbReference>
<dbReference type="PANTHER" id="PTHR10666">
    <property type="entry name" value="UBIQUITIN"/>
    <property type="match status" value="1"/>
</dbReference>
<comment type="caution">
    <text evidence="2">The sequence shown here is derived from an EMBL/GenBank/DDBJ whole genome shotgun (WGS) entry which is preliminary data.</text>
</comment>
<dbReference type="EMBL" id="RBPX01000401">
    <property type="protein sequence ID" value="RMO56468.1"/>
    <property type="molecule type" value="Genomic_DNA"/>
</dbReference>
<dbReference type="Pfam" id="PF00240">
    <property type="entry name" value="ubiquitin"/>
    <property type="match status" value="1"/>
</dbReference>
<dbReference type="SMART" id="SM00213">
    <property type="entry name" value="UBQ"/>
    <property type="match status" value="1"/>
</dbReference>
<name>A0A0N8TA43_PSEAP</name>
<protein>
    <submittedName>
        <fullName evidence="2">Ubiquitin</fullName>
    </submittedName>
</protein>
<reference evidence="2 3" key="1">
    <citation type="submission" date="2018-08" db="EMBL/GenBank/DDBJ databases">
        <title>Recombination of ecologically and evolutionarily significant loci maintains genetic cohesion in the Pseudomonas syringae species complex.</title>
        <authorList>
            <person name="Dillon M."/>
            <person name="Thakur S."/>
            <person name="Almeida R.N.D."/>
            <person name="Weir B.S."/>
            <person name="Guttman D.S."/>
        </authorList>
    </citation>
    <scope>NUCLEOTIDE SEQUENCE [LARGE SCALE GENOMIC DNA]</scope>
    <source>
        <strain evidence="2 3">ICMP 4388</strain>
    </source>
</reference>
<evidence type="ECO:0000313" key="2">
    <source>
        <dbReference type="EMBL" id="RMO56468.1"/>
    </source>
</evidence>
<dbReference type="RefSeq" id="WP_010411423.1">
    <property type="nucleotide sequence ID" value="NZ_JAHDTA010000006.1"/>
</dbReference>
<evidence type="ECO:0000313" key="3">
    <source>
        <dbReference type="Proteomes" id="UP000274541"/>
    </source>
</evidence>
<dbReference type="PRINTS" id="PR00348">
    <property type="entry name" value="UBIQUITIN"/>
</dbReference>
<evidence type="ECO:0000259" key="1">
    <source>
        <dbReference type="PROSITE" id="PS50053"/>
    </source>
</evidence>
<dbReference type="InterPro" id="IPR019956">
    <property type="entry name" value="Ubiquitin_dom"/>
</dbReference>
<organism evidence="2 3">
    <name type="scientific">Pseudomonas syringae pv. aptata</name>
    <dbReference type="NCBI Taxonomy" id="83167"/>
    <lineage>
        <taxon>Bacteria</taxon>
        <taxon>Pseudomonadati</taxon>
        <taxon>Pseudomonadota</taxon>
        <taxon>Gammaproteobacteria</taxon>
        <taxon>Pseudomonadales</taxon>
        <taxon>Pseudomonadaceae</taxon>
        <taxon>Pseudomonas</taxon>
        <taxon>Pseudomonas syringae</taxon>
    </lineage>
</organism>
<proteinExistence type="predicted"/>
<accession>A0A0N8TA43</accession>